<reference evidence="1" key="2">
    <citation type="submission" date="2021-08" db="EMBL/GenBank/DDBJ databases">
        <authorList>
            <person name="Tani A."/>
            <person name="Ola A."/>
            <person name="Ogura Y."/>
            <person name="Katsura K."/>
            <person name="Hayashi T."/>
        </authorList>
    </citation>
    <scope>NUCLEOTIDE SEQUENCE</scope>
    <source>
        <strain evidence="1">DSM 17168</strain>
    </source>
</reference>
<keyword evidence="2" id="KW-1185">Reference proteome</keyword>
<evidence type="ECO:0000313" key="1">
    <source>
        <dbReference type="EMBL" id="GJE03210.1"/>
    </source>
</evidence>
<dbReference type="RefSeq" id="WP_238240606.1">
    <property type="nucleotide sequence ID" value="NZ_BPQQ01000070.1"/>
</dbReference>
<dbReference type="Proteomes" id="UP001055153">
    <property type="component" value="Unassembled WGS sequence"/>
</dbReference>
<proteinExistence type="predicted"/>
<reference evidence="1" key="1">
    <citation type="journal article" date="2021" name="Front. Microbiol.">
        <title>Comprehensive Comparative Genomics and Phenotyping of Methylobacterium Species.</title>
        <authorList>
            <person name="Alessa O."/>
            <person name="Ogura Y."/>
            <person name="Fujitani Y."/>
            <person name="Takami H."/>
            <person name="Hayashi T."/>
            <person name="Sahin N."/>
            <person name="Tani A."/>
        </authorList>
    </citation>
    <scope>NUCLEOTIDE SEQUENCE</scope>
    <source>
        <strain evidence="1">DSM 17168</strain>
    </source>
</reference>
<dbReference type="EMBL" id="BPQQ01000070">
    <property type="protein sequence ID" value="GJE03210.1"/>
    <property type="molecule type" value="Genomic_DNA"/>
</dbReference>
<comment type="caution">
    <text evidence="1">The sequence shown here is derived from an EMBL/GenBank/DDBJ whole genome shotgun (WGS) entry which is preliminary data.</text>
</comment>
<sequence>MITAVVHVTGAEAPGAIEALADTLSALVAGVAAGLVGDAVIVAADPADPELAVMADSTGAALAARGADPWASAAALARRPWLFCLEAGDVPAEGWIRTLDRFTGTAPPEVALGRLPRPHAPWTARLAARVEAARGSTRRVRPGDVVRREALVGFSPGRALRVRRLGGTLACA</sequence>
<organism evidence="1 2">
    <name type="scientific">Methylobacterium isbiliense</name>
    <dbReference type="NCBI Taxonomy" id="315478"/>
    <lineage>
        <taxon>Bacteria</taxon>
        <taxon>Pseudomonadati</taxon>
        <taxon>Pseudomonadota</taxon>
        <taxon>Alphaproteobacteria</taxon>
        <taxon>Hyphomicrobiales</taxon>
        <taxon>Methylobacteriaceae</taxon>
        <taxon>Methylobacterium</taxon>
    </lineage>
</organism>
<accession>A0ABQ4SJ28</accession>
<name>A0ABQ4SJ28_9HYPH</name>
<gene>
    <name evidence="1" type="ORF">GMJLKIPL_5161</name>
</gene>
<protein>
    <submittedName>
        <fullName evidence="1">Uncharacterized protein</fullName>
    </submittedName>
</protein>
<evidence type="ECO:0000313" key="2">
    <source>
        <dbReference type="Proteomes" id="UP001055153"/>
    </source>
</evidence>